<evidence type="ECO:0000256" key="6">
    <source>
        <dbReference type="ARBA" id="ARBA00022962"/>
    </source>
</evidence>
<accession>A0ABT8RGE9</accession>
<dbReference type="PROSITE" id="PS51278">
    <property type="entry name" value="GATASE_TYPE_2"/>
    <property type="match status" value="1"/>
</dbReference>
<dbReference type="InterPro" id="IPR006426">
    <property type="entry name" value="Asn_synth_AEB"/>
</dbReference>
<name>A0ABT8RGE9_9BACT</name>
<comment type="similarity">
    <text evidence="2">Belongs to the asparagine synthetase family.</text>
</comment>
<evidence type="ECO:0000313" key="10">
    <source>
        <dbReference type="Proteomes" id="UP001168528"/>
    </source>
</evidence>
<evidence type="ECO:0000313" key="9">
    <source>
        <dbReference type="EMBL" id="MDO1449787.1"/>
    </source>
</evidence>
<keyword evidence="4" id="KW-0547">Nucleotide-binding</keyword>
<proteinExistence type="inferred from homology"/>
<dbReference type="PANTHER" id="PTHR43284">
    <property type="entry name" value="ASPARAGINE SYNTHETASE (GLUTAMINE-HYDROLYZING)"/>
    <property type="match status" value="1"/>
</dbReference>
<comment type="caution">
    <text evidence="9">The sequence shown here is derived from an EMBL/GenBank/DDBJ whole genome shotgun (WGS) entry which is preliminary data.</text>
</comment>
<dbReference type="InterPro" id="IPR001962">
    <property type="entry name" value="Asn_synthase"/>
</dbReference>
<evidence type="ECO:0000256" key="7">
    <source>
        <dbReference type="ARBA" id="ARBA00048741"/>
    </source>
</evidence>
<evidence type="ECO:0000256" key="4">
    <source>
        <dbReference type="ARBA" id="ARBA00022741"/>
    </source>
</evidence>
<evidence type="ECO:0000259" key="8">
    <source>
        <dbReference type="PROSITE" id="PS51278"/>
    </source>
</evidence>
<keyword evidence="9" id="KW-0436">Ligase</keyword>
<organism evidence="9 10">
    <name type="scientific">Rhodocytophaga aerolata</name>
    <dbReference type="NCBI Taxonomy" id="455078"/>
    <lineage>
        <taxon>Bacteria</taxon>
        <taxon>Pseudomonadati</taxon>
        <taxon>Bacteroidota</taxon>
        <taxon>Cytophagia</taxon>
        <taxon>Cytophagales</taxon>
        <taxon>Rhodocytophagaceae</taxon>
        <taxon>Rhodocytophaga</taxon>
    </lineage>
</organism>
<dbReference type="RefSeq" id="WP_302040590.1">
    <property type="nucleotide sequence ID" value="NZ_JAUKPO010000022.1"/>
</dbReference>
<dbReference type="PIRSF" id="PIRSF001589">
    <property type="entry name" value="Asn_synthetase_glu-h"/>
    <property type="match status" value="1"/>
</dbReference>
<dbReference type="InterPro" id="IPR033738">
    <property type="entry name" value="AsnB_N"/>
</dbReference>
<comment type="pathway">
    <text evidence="1">Amino-acid biosynthesis; L-asparagine biosynthesis; L-asparagine from L-aspartate (L-Gln route): step 1/1.</text>
</comment>
<dbReference type="InterPro" id="IPR014729">
    <property type="entry name" value="Rossmann-like_a/b/a_fold"/>
</dbReference>
<dbReference type="CDD" id="cd00712">
    <property type="entry name" value="AsnB"/>
    <property type="match status" value="1"/>
</dbReference>
<dbReference type="InterPro" id="IPR017932">
    <property type="entry name" value="GATase_2_dom"/>
</dbReference>
<evidence type="ECO:0000256" key="2">
    <source>
        <dbReference type="ARBA" id="ARBA00005752"/>
    </source>
</evidence>
<feature type="domain" description="Glutamine amidotransferase type-2" evidence="8">
    <location>
        <begin position="2"/>
        <end position="223"/>
    </location>
</feature>
<evidence type="ECO:0000256" key="1">
    <source>
        <dbReference type="ARBA" id="ARBA00005187"/>
    </source>
</evidence>
<dbReference type="Gene3D" id="3.40.50.620">
    <property type="entry name" value="HUPs"/>
    <property type="match status" value="1"/>
</dbReference>
<dbReference type="SUPFAM" id="SSF56235">
    <property type="entry name" value="N-terminal nucleophile aminohydrolases (Ntn hydrolases)"/>
    <property type="match status" value="1"/>
</dbReference>
<keyword evidence="5" id="KW-0067">ATP-binding</keyword>
<dbReference type="Proteomes" id="UP001168528">
    <property type="component" value="Unassembled WGS sequence"/>
</dbReference>
<evidence type="ECO:0000256" key="5">
    <source>
        <dbReference type="ARBA" id="ARBA00022840"/>
    </source>
</evidence>
<dbReference type="SUPFAM" id="SSF52402">
    <property type="entry name" value="Adenine nucleotide alpha hydrolases-like"/>
    <property type="match status" value="1"/>
</dbReference>
<reference evidence="9" key="1">
    <citation type="submission" date="2023-07" db="EMBL/GenBank/DDBJ databases">
        <title>The genome sequence of Rhodocytophaga aerolata KACC 12507.</title>
        <authorList>
            <person name="Zhang X."/>
        </authorList>
    </citation>
    <scope>NUCLEOTIDE SEQUENCE</scope>
    <source>
        <strain evidence="9">KACC 12507</strain>
    </source>
</reference>
<keyword evidence="10" id="KW-1185">Reference proteome</keyword>
<dbReference type="EC" id="6.3.5.4" evidence="3"/>
<dbReference type="Pfam" id="PF00733">
    <property type="entry name" value="Asn_synthase"/>
    <property type="match status" value="1"/>
</dbReference>
<dbReference type="GO" id="GO:0004066">
    <property type="term" value="F:asparagine synthase (glutamine-hydrolyzing) activity"/>
    <property type="evidence" value="ECO:0007669"/>
    <property type="project" value="UniProtKB-EC"/>
</dbReference>
<comment type="catalytic activity">
    <reaction evidence="7">
        <text>L-aspartate + L-glutamine + ATP + H2O = L-asparagine + L-glutamate + AMP + diphosphate + H(+)</text>
        <dbReference type="Rhea" id="RHEA:12228"/>
        <dbReference type="ChEBI" id="CHEBI:15377"/>
        <dbReference type="ChEBI" id="CHEBI:15378"/>
        <dbReference type="ChEBI" id="CHEBI:29985"/>
        <dbReference type="ChEBI" id="CHEBI:29991"/>
        <dbReference type="ChEBI" id="CHEBI:30616"/>
        <dbReference type="ChEBI" id="CHEBI:33019"/>
        <dbReference type="ChEBI" id="CHEBI:58048"/>
        <dbReference type="ChEBI" id="CHEBI:58359"/>
        <dbReference type="ChEBI" id="CHEBI:456215"/>
        <dbReference type="EC" id="6.3.5.4"/>
    </reaction>
</comment>
<gene>
    <name evidence="9" type="primary">asnB</name>
    <name evidence="9" type="ORF">Q0590_26145</name>
</gene>
<dbReference type="Gene3D" id="3.60.20.10">
    <property type="entry name" value="Glutamine Phosphoribosylpyrophosphate, subunit 1, domain 1"/>
    <property type="match status" value="1"/>
</dbReference>
<dbReference type="NCBIfam" id="TIGR01536">
    <property type="entry name" value="asn_synth_AEB"/>
    <property type="match status" value="1"/>
</dbReference>
<dbReference type="CDD" id="cd01991">
    <property type="entry name" value="Asn_synthase_B_C"/>
    <property type="match status" value="1"/>
</dbReference>
<dbReference type="PANTHER" id="PTHR43284:SF1">
    <property type="entry name" value="ASPARAGINE SYNTHETASE"/>
    <property type="match status" value="1"/>
</dbReference>
<dbReference type="InterPro" id="IPR051786">
    <property type="entry name" value="ASN_synthetase/amidase"/>
</dbReference>
<dbReference type="Pfam" id="PF13537">
    <property type="entry name" value="GATase_7"/>
    <property type="match status" value="1"/>
</dbReference>
<dbReference type="InterPro" id="IPR029055">
    <property type="entry name" value="Ntn_hydrolases_N"/>
</dbReference>
<sequence>MCRVAGTILSKRLSFQDSLSIDNPFKNTVYRMISSMAHGGPDDEGLYVSSESTVIFGHRRLSLLDLSPAGHQPMSTADATVVISFNGEIYNYQQLRSELIEKGYTFKNNTDTEVILNAYKEWGEGAFLRFNGMFAFALHDIQTKQVYLVRDHSGIKPLYYTTQGERLTFASEVRAFAQTDLVIEEQPEWKIYFLSLGFIPEPYTTYKNVFMLPKGHFLKWDVDSGEYKVKQYFRYTFSSTILSEKEATQLIREKLEASVRRHLISDAPIGLFLSGGIDSSLLTLLANKDIKDKLHTLSIVFDEERYTEKKYQQLIIDKIKGNHSFYRITKEDFERSLVDILQAMDQPSMDGINTYFISRCAKEEGLKAVLSGLGADELLGGYPSFKRAHTFTYTQYLPSFSYRLGNFFINDKLKKTPFLSLEGDMGKYLFLRGLINPDTVADILEITEREVLWSLQKLNTTNRFNELGPGNFASWIETNFYMQNQLLKDSDVMSMWHGVEIRVPFLDKELIELAFQIHPKIKFGKPQAKWLLISAFKDILPEPIWNRPKQGFELPFNKWMKKNELMLQMLHSPNKTVRKLTIDFEQERLQWSRLWAMVLSEKWHHQSAVSV</sequence>
<keyword evidence="6" id="KW-0315">Glutamine amidotransferase</keyword>
<evidence type="ECO:0000256" key="3">
    <source>
        <dbReference type="ARBA" id="ARBA00012737"/>
    </source>
</evidence>
<protein>
    <recommendedName>
        <fullName evidence="3">asparagine synthase (glutamine-hydrolyzing)</fullName>
        <ecNumber evidence="3">6.3.5.4</ecNumber>
    </recommendedName>
</protein>
<dbReference type="EMBL" id="JAUKPO010000022">
    <property type="protein sequence ID" value="MDO1449787.1"/>
    <property type="molecule type" value="Genomic_DNA"/>
</dbReference>